<dbReference type="AlphaFoldDB" id="A0A8F1B779"/>
<geneLocation type="chloroplast" evidence="1"/>
<gene>
    <name evidence="1" type="primary">orf119a</name>
</gene>
<name>A0A8F1B779_9STRA</name>
<keyword evidence="1" id="KW-0934">Plastid</keyword>
<accession>A0A8F1B779</accession>
<keyword evidence="1" id="KW-0150">Chloroplast</keyword>
<reference evidence="1" key="1">
    <citation type="journal article" date="2021" name="Ecol Indic">
        <title>Morphological and molecular identification reveals that waters from an isolated oasis in Tamanrasset (extreme South of Algerian Sahara) are colonized by opportunistic and pollution-tolerant diatom species.</title>
        <authorList>
            <person name="Gastineau R."/>
            <person name="Hamedi C."/>
            <person name="Baba Hamed M.B."/>
            <person name="Abi-Ayad S.-M.E.-A."/>
            <person name="Bak M."/>
            <person name="Lemieux C."/>
            <person name="Turmel M."/>
            <person name="Dobosz S."/>
            <person name="Wrobel R.J."/>
            <person name="Kierzek A."/>
            <person name="Lange-Bertalot H."/>
            <person name="Witkowski A."/>
        </authorList>
    </citation>
    <scope>NUCLEOTIDE SEQUENCE</scope>
    <source>
        <strain evidence="1">SZCZR1828</strain>
    </source>
</reference>
<dbReference type="RefSeq" id="YP_010133687.1">
    <property type="nucleotide sequence ID" value="NC_056787.1"/>
</dbReference>
<sequence length="139" mass="15942">MLCFKYGLFWYWDSESSLLAVYCNNCGLSRTGMLGDGFGALFLKVGGYKGLSFLANSGCSNFLSNISYTEIIVIGGTVFTIYRSTKLLIKCSRSMYRFIEKKFTSKLNSKQLVRFLSEYLIESFSMDRVYRIYYVALQL</sequence>
<dbReference type="EMBL" id="MT383638">
    <property type="protein sequence ID" value="QWM93177.1"/>
    <property type="molecule type" value="Genomic_DNA"/>
</dbReference>
<organism evidence="1">
    <name type="scientific">Nitzschia supralitorea</name>
    <dbReference type="NCBI Taxonomy" id="303403"/>
    <lineage>
        <taxon>Eukaryota</taxon>
        <taxon>Sar</taxon>
        <taxon>Stramenopiles</taxon>
        <taxon>Ochrophyta</taxon>
        <taxon>Bacillariophyta</taxon>
        <taxon>Bacillariophyceae</taxon>
        <taxon>Bacillariophycidae</taxon>
        <taxon>Bacillariales</taxon>
        <taxon>Bacillariaceae</taxon>
        <taxon>Nitzschia</taxon>
    </lineage>
</organism>
<proteinExistence type="predicted"/>
<evidence type="ECO:0000313" key="1">
    <source>
        <dbReference type="EMBL" id="QWM93177.1"/>
    </source>
</evidence>
<protein>
    <submittedName>
        <fullName evidence="1">Uncharacterized protein</fullName>
    </submittedName>
</protein>
<dbReference type="GeneID" id="67123224"/>